<dbReference type="RefSeq" id="WP_118356492.1">
    <property type="nucleotide sequence ID" value="NZ_QROB01000030.1"/>
</dbReference>
<dbReference type="EMBL" id="QROB01000030">
    <property type="protein sequence ID" value="RHK84315.1"/>
    <property type="molecule type" value="Genomic_DNA"/>
</dbReference>
<reference evidence="1 2" key="1">
    <citation type="submission" date="2018-08" db="EMBL/GenBank/DDBJ databases">
        <title>A genome reference for cultivated species of the human gut microbiota.</title>
        <authorList>
            <person name="Zou Y."/>
            <person name="Xue W."/>
            <person name="Luo G."/>
        </authorList>
    </citation>
    <scope>NUCLEOTIDE SEQUENCE [LARGE SCALE GENOMIC DNA]</scope>
    <source>
        <strain evidence="1 2">AF39-8AT</strain>
    </source>
</reference>
<protein>
    <recommendedName>
        <fullName evidence="3">PcfJ-like protein</fullName>
    </recommendedName>
</protein>
<gene>
    <name evidence="1" type="ORF">DW043_17400</name>
</gene>
<evidence type="ECO:0000313" key="1">
    <source>
        <dbReference type="EMBL" id="RHK84315.1"/>
    </source>
</evidence>
<sequence length="426" mass="50580">MKPRTKLQFRVVSLSSQLPDIESMMAEWANNDCLDHIGYATKSRIICMECGERFSAELVKRKRAVCPHCGASLKIEWSRKRTNKQFIRIGKADICEEFQVLRCFELYAYYREGREPHYFIREVLQHWIKDDGKREVMALARNTGCSGWCGNLEIRNKTVGSYYYIEDNDVCCDKYHPDSVFKPQYTRMGIDYRLHGLSFLDVINIIPANPKLETLLKARRYDLLGYWHRERYKINDYWPSIKICLRNKYKIKDASMWFDYLDLLKRYHKDLHNAYYVCPTNLKKAHDLYVAKKKRDDEKARKARDMQRLLELKKYAEDYIKEKSKFFDLKLSDGKIVVIPLKSLEEFQQEGEIMHHCVFSNEYFKKKDSLILSARIGSKRIETVEVNLKSFQIVQSRAVCNGTSEYHDRIIRLVEKNMSLIKKRIA</sequence>
<dbReference type="AlphaFoldDB" id="A0AB73Z402"/>
<organism evidence="1 2">
    <name type="scientific">Phocaeicola vulgatus</name>
    <name type="common">Bacteroides vulgatus</name>
    <dbReference type="NCBI Taxonomy" id="821"/>
    <lineage>
        <taxon>Bacteria</taxon>
        <taxon>Pseudomonadati</taxon>
        <taxon>Bacteroidota</taxon>
        <taxon>Bacteroidia</taxon>
        <taxon>Bacteroidales</taxon>
        <taxon>Bacteroidaceae</taxon>
        <taxon>Phocaeicola</taxon>
    </lineage>
</organism>
<evidence type="ECO:0000313" key="2">
    <source>
        <dbReference type="Proteomes" id="UP000286392"/>
    </source>
</evidence>
<dbReference type="Pfam" id="PF14284">
    <property type="entry name" value="PcfJ"/>
    <property type="match status" value="1"/>
</dbReference>
<evidence type="ECO:0008006" key="3">
    <source>
        <dbReference type="Google" id="ProtNLM"/>
    </source>
</evidence>
<dbReference type="InterPro" id="IPR025586">
    <property type="entry name" value="PcfJ"/>
</dbReference>
<dbReference type="Proteomes" id="UP000286392">
    <property type="component" value="Unassembled WGS sequence"/>
</dbReference>
<comment type="caution">
    <text evidence="1">The sequence shown here is derived from an EMBL/GenBank/DDBJ whole genome shotgun (WGS) entry which is preliminary data.</text>
</comment>
<proteinExistence type="predicted"/>
<accession>A0AB73Z402</accession>
<name>A0AB73Z402_PHOVU</name>